<dbReference type="InterPro" id="IPR005467">
    <property type="entry name" value="His_kinase_dom"/>
</dbReference>
<accession>A0A919NPA2</accession>
<keyword evidence="17" id="KW-1133">Transmembrane helix</keyword>
<feature type="transmembrane region" description="Helical" evidence="17">
    <location>
        <begin position="7"/>
        <end position="25"/>
    </location>
</feature>
<keyword evidence="17" id="KW-0472">Membrane</keyword>
<evidence type="ECO:0000256" key="11">
    <source>
        <dbReference type="ARBA" id="ARBA00023004"/>
    </source>
</evidence>
<evidence type="ECO:0000256" key="16">
    <source>
        <dbReference type="SAM" id="Coils"/>
    </source>
</evidence>
<dbReference type="Gene3D" id="1.20.5.1930">
    <property type="match status" value="1"/>
</dbReference>
<comment type="subcellular location">
    <subcellularLocation>
        <location evidence="3">Cytoplasm</location>
    </subcellularLocation>
</comment>
<dbReference type="InterPro" id="IPR036890">
    <property type="entry name" value="HATPase_C_sf"/>
</dbReference>
<evidence type="ECO:0000256" key="13">
    <source>
        <dbReference type="ARBA" id="ARBA00023014"/>
    </source>
</evidence>
<dbReference type="GO" id="GO:0046872">
    <property type="term" value="F:metal ion binding"/>
    <property type="evidence" value="ECO:0007669"/>
    <property type="project" value="UniProtKB-KW"/>
</dbReference>
<comment type="function">
    <text evidence="14">Member of the two-component regulatory system NreB/NreC involved in the control of dissimilatory nitrate/nitrite reduction in response to oxygen. NreB functions as a direct oxygen sensor histidine kinase which is autophosphorylated, in the absence of oxygen, probably at the conserved histidine residue, and transfers its phosphate group probably to a conserved aspartate residue of NreC. NreB/NreC activates the expression of the nitrate (narGHJI) and nitrite (nir) reductase operons, as well as the putative nitrate transporter gene narT.</text>
</comment>
<keyword evidence="11" id="KW-0408">Iron</keyword>
<evidence type="ECO:0000256" key="5">
    <source>
        <dbReference type="ARBA" id="ARBA00017322"/>
    </source>
</evidence>
<dbReference type="EC" id="2.7.13.3" evidence="4"/>
<dbReference type="InterPro" id="IPR003594">
    <property type="entry name" value="HATPase_dom"/>
</dbReference>
<dbReference type="InterPro" id="IPR004358">
    <property type="entry name" value="Sig_transdc_His_kin-like_C"/>
</dbReference>
<gene>
    <name evidence="19" type="ORF">Ate02nite_45530</name>
</gene>
<keyword evidence="20" id="KW-1185">Reference proteome</keyword>
<keyword evidence="10 19" id="KW-0418">Kinase</keyword>
<keyword evidence="16" id="KW-0175">Coiled coil</keyword>
<dbReference type="InterPro" id="IPR017205">
    <property type="entry name" value="Sig_transdc_His_kinase_ChrS"/>
</dbReference>
<keyword evidence="9" id="KW-0479">Metal-binding</keyword>
<organism evidence="19 20">
    <name type="scientific">Paractinoplanes tereljensis</name>
    <dbReference type="NCBI Taxonomy" id="571912"/>
    <lineage>
        <taxon>Bacteria</taxon>
        <taxon>Bacillati</taxon>
        <taxon>Actinomycetota</taxon>
        <taxon>Actinomycetes</taxon>
        <taxon>Micromonosporales</taxon>
        <taxon>Micromonosporaceae</taxon>
        <taxon>Paractinoplanes</taxon>
    </lineage>
</organism>
<evidence type="ECO:0000256" key="4">
    <source>
        <dbReference type="ARBA" id="ARBA00012438"/>
    </source>
</evidence>
<evidence type="ECO:0000259" key="18">
    <source>
        <dbReference type="PROSITE" id="PS50109"/>
    </source>
</evidence>
<evidence type="ECO:0000256" key="17">
    <source>
        <dbReference type="SAM" id="Phobius"/>
    </source>
</evidence>
<keyword evidence="13" id="KW-0411">Iron-sulfur</keyword>
<evidence type="ECO:0000256" key="8">
    <source>
        <dbReference type="ARBA" id="ARBA00022679"/>
    </source>
</evidence>
<evidence type="ECO:0000256" key="1">
    <source>
        <dbReference type="ARBA" id="ARBA00000085"/>
    </source>
</evidence>
<evidence type="ECO:0000256" key="2">
    <source>
        <dbReference type="ARBA" id="ARBA00001966"/>
    </source>
</evidence>
<evidence type="ECO:0000256" key="9">
    <source>
        <dbReference type="ARBA" id="ARBA00022723"/>
    </source>
</evidence>
<dbReference type="AlphaFoldDB" id="A0A919NPA2"/>
<dbReference type="RefSeq" id="WP_239147608.1">
    <property type="nucleotide sequence ID" value="NZ_BOMY01000032.1"/>
</dbReference>
<dbReference type="Gene3D" id="3.30.565.10">
    <property type="entry name" value="Histidine kinase-like ATPase, C-terminal domain"/>
    <property type="match status" value="1"/>
</dbReference>
<comment type="catalytic activity">
    <reaction evidence="1">
        <text>ATP + protein L-histidine = ADP + protein N-phospho-L-histidine.</text>
        <dbReference type="EC" id="2.7.13.3"/>
    </reaction>
</comment>
<dbReference type="PRINTS" id="PR00344">
    <property type="entry name" value="BCTRLSENSOR"/>
</dbReference>
<evidence type="ECO:0000256" key="6">
    <source>
        <dbReference type="ARBA" id="ARBA00022485"/>
    </source>
</evidence>
<dbReference type="EMBL" id="BOMY01000032">
    <property type="protein sequence ID" value="GIF21823.1"/>
    <property type="molecule type" value="Genomic_DNA"/>
</dbReference>
<comment type="cofactor">
    <cofactor evidence="2">
        <name>[4Fe-4S] cluster</name>
        <dbReference type="ChEBI" id="CHEBI:49883"/>
    </cofactor>
</comment>
<evidence type="ECO:0000256" key="14">
    <source>
        <dbReference type="ARBA" id="ARBA00024827"/>
    </source>
</evidence>
<dbReference type="Pfam" id="PF02518">
    <property type="entry name" value="HATPase_c"/>
    <property type="match status" value="1"/>
</dbReference>
<evidence type="ECO:0000313" key="20">
    <source>
        <dbReference type="Proteomes" id="UP000623608"/>
    </source>
</evidence>
<feature type="transmembrane region" description="Helical" evidence="17">
    <location>
        <begin position="61"/>
        <end position="77"/>
    </location>
</feature>
<feature type="transmembrane region" description="Helical" evidence="17">
    <location>
        <begin position="128"/>
        <end position="149"/>
    </location>
</feature>
<evidence type="ECO:0000313" key="19">
    <source>
        <dbReference type="EMBL" id="GIF21823.1"/>
    </source>
</evidence>
<protein>
    <recommendedName>
        <fullName evidence="5">Oxygen sensor histidine kinase NreB</fullName>
        <ecNumber evidence="4">2.7.13.3</ecNumber>
    </recommendedName>
    <alternativeName>
        <fullName evidence="15">Nitrogen regulation protein B</fullName>
    </alternativeName>
</protein>
<keyword evidence="6" id="KW-0004">4Fe-4S</keyword>
<feature type="domain" description="Histidine kinase" evidence="18">
    <location>
        <begin position="306"/>
        <end position="399"/>
    </location>
</feature>
<dbReference type="GO" id="GO:0005737">
    <property type="term" value="C:cytoplasm"/>
    <property type="evidence" value="ECO:0007669"/>
    <property type="project" value="UniProtKB-SubCell"/>
</dbReference>
<dbReference type="GO" id="GO:0051539">
    <property type="term" value="F:4 iron, 4 sulfur cluster binding"/>
    <property type="evidence" value="ECO:0007669"/>
    <property type="project" value="UniProtKB-KW"/>
</dbReference>
<dbReference type="PANTHER" id="PTHR24421">
    <property type="entry name" value="NITRATE/NITRITE SENSOR PROTEIN NARX-RELATED"/>
    <property type="match status" value="1"/>
</dbReference>
<dbReference type="SUPFAM" id="SSF55874">
    <property type="entry name" value="ATPase domain of HSP90 chaperone/DNA topoisomerase II/histidine kinase"/>
    <property type="match status" value="1"/>
</dbReference>
<keyword evidence="7" id="KW-0963">Cytoplasm</keyword>
<dbReference type="InterPro" id="IPR050482">
    <property type="entry name" value="Sensor_HK_TwoCompSys"/>
</dbReference>
<proteinExistence type="predicted"/>
<evidence type="ECO:0000256" key="7">
    <source>
        <dbReference type="ARBA" id="ARBA00022490"/>
    </source>
</evidence>
<dbReference type="GO" id="GO:0016020">
    <property type="term" value="C:membrane"/>
    <property type="evidence" value="ECO:0007669"/>
    <property type="project" value="InterPro"/>
</dbReference>
<dbReference type="PANTHER" id="PTHR24421:SF62">
    <property type="entry name" value="SENSORY TRANSDUCTION HISTIDINE KINASE"/>
    <property type="match status" value="1"/>
</dbReference>
<name>A0A919NPA2_9ACTN</name>
<evidence type="ECO:0000256" key="10">
    <source>
        <dbReference type="ARBA" id="ARBA00022777"/>
    </source>
</evidence>
<dbReference type="InterPro" id="IPR011712">
    <property type="entry name" value="Sig_transdc_His_kin_sub3_dim/P"/>
</dbReference>
<dbReference type="PIRSF" id="PIRSF037434">
    <property type="entry name" value="STHK_ChrS"/>
    <property type="match status" value="1"/>
</dbReference>
<dbReference type="Proteomes" id="UP000623608">
    <property type="component" value="Unassembled WGS sequence"/>
</dbReference>
<dbReference type="Pfam" id="PF07730">
    <property type="entry name" value="HisKA_3"/>
    <property type="match status" value="1"/>
</dbReference>
<dbReference type="GO" id="GO:0046983">
    <property type="term" value="F:protein dimerization activity"/>
    <property type="evidence" value="ECO:0007669"/>
    <property type="project" value="InterPro"/>
</dbReference>
<evidence type="ECO:0000256" key="15">
    <source>
        <dbReference type="ARBA" id="ARBA00030800"/>
    </source>
</evidence>
<keyword evidence="8" id="KW-0808">Transferase</keyword>
<dbReference type="GO" id="GO:0000155">
    <property type="term" value="F:phosphorelay sensor kinase activity"/>
    <property type="evidence" value="ECO:0007669"/>
    <property type="project" value="InterPro"/>
</dbReference>
<keyword evidence="12" id="KW-0902">Two-component regulatory system</keyword>
<dbReference type="CDD" id="cd16917">
    <property type="entry name" value="HATPase_UhpB-NarQ-NarX-like"/>
    <property type="match status" value="1"/>
</dbReference>
<keyword evidence="17" id="KW-0812">Transmembrane</keyword>
<feature type="coiled-coil region" evidence="16">
    <location>
        <begin position="159"/>
        <end position="186"/>
    </location>
</feature>
<reference evidence="19" key="1">
    <citation type="submission" date="2021-01" db="EMBL/GenBank/DDBJ databases">
        <title>Whole genome shotgun sequence of Actinoplanes tereljensis NBRC 105297.</title>
        <authorList>
            <person name="Komaki H."/>
            <person name="Tamura T."/>
        </authorList>
    </citation>
    <scope>NUCLEOTIDE SEQUENCE</scope>
    <source>
        <strain evidence="19">NBRC 105297</strain>
    </source>
</reference>
<comment type="caution">
    <text evidence="19">The sequence shown here is derived from an EMBL/GenBank/DDBJ whole genome shotgun (WGS) entry which is preliminary data.</text>
</comment>
<sequence length="399" mass="42711">MDVLKPLTTVVPYVFLALLAAVTVVAGFDPVNLTLCALAALWILAMYTLRPARRDSPRQMGVFLAGLLLITLVLVLRDPWYALFTPACYFYAFRIIGWPAELYFIGGTAAVAGIAQASGLDPRTPAGLTGYAVTVLANAVPLCGLAWLIRISERREREREAALGEARAANERLATALAENADLQQQLLTQARTAGVLDERQRMAGEIHDTVAQGLIGIVTQLQAAAQAPGEDWRRHHDAATDLARESLTEARRSVHALRPRELESGRLDEALAEVATRWSTRLGLTVEFTTTGTSRPLPPEAEAVLLRTAQEALANVSRHASATRVGITLSYLDHDVALDVRDDGRGFDPTAPRPPTATTGGFGLVAMRRRIEGLAGTLAIESEPGAGTGISACLPAAA</sequence>
<dbReference type="SMART" id="SM00387">
    <property type="entry name" value="HATPase_c"/>
    <property type="match status" value="1"/>
</dbReference>
<evidence type="ECO:0000256" key="12">
    <source>
        <dbReference type="ARBA" id="ARBA00023012"/>
    </source>
</evidence>
<evidence type="ECO:0000256" key="3">
    <source>
        <dbReference type="ARBA" id="ARBA00004496"/>
    </source>
</evidence>
<dbReference type="PROSITE" id="PS50109">
    <property type="entry name" value="HIS_KIN"/>
    <property type="match status" value="1"/>
</dbReference>